<sequence>SECSNRVMADLYGRLPERTEESRNSSPCFPARARTATECRRRDEARRICEMLRGGRRRDLVTRQFTVL</sequence>
<dbReference type="AlphaFoldDB" id="A0AAV5VYC8"/>
<comment type="caution">
    <text evidence="1">The sequence shown here is derived from an EMBL/GenBank/DDBJ whole genome shotgun (WGS) entry which is preliminary data.</text>
</comment>
<keyword evidence="2" id="KW-1185">Reference proteome</keyword>
<proteinExistence type="predicted"/>
<name>A0AAV5VYC8_9BILA</name>
<evidence type="ECO:0000313" key="2">
    <source>
        <dbReference type="Proteomes" id="UP001432322"/>
    </source>
</evidence>
<gene>
    <name evidence="1" type="ORF">PFISCL1PPCAC_16138</name>
</gene>
<dbReference type="EMBL" id="BTSY01000004">
    <property type="protein sequence ID" value="GMT24841.1"/>
    <property type="molecule type" value="Genomic_DNA"/>
</dbReference>
<evidence type="ECO:0000313" key="1">
    <source>
        <dbReference type="EMBL" id="GMT24841.1"/>
    </source>
</evidence>
<accession>A0AAV5VYC8</accession>
<feature type="non-terminal residue" evidence="1">
    <location>
        <position position="68"/>
    </location>
</feature>
<organism evidence="1 2">
    <name type="scientific">Pristionchus fissidentatus</name>
    <dbReference type="NCBI Taxonomy" id="1538716"/>
    <lineage>
        <taxon>Eukaryota</taxon>
        <taxon>Metazoa</taxon>
        <taxon>Ecdysozoa</taxon>
        <taxon>Nematoda</taxon>
        <taxon>Chromadorea</taxon>
        <taxon>Rhabditida</taxon>
        <taxon>Rhabditina</taxon>
        <taxon>Diplogasteromorpha</taxon>
        <taxon>Diplogasteroidea</taxon>
        <taxon>Neodiplogasteridae</taxon>
        <taxon>Pristionchus</taxon>
    </lineage>
</organism>
<reference evidence="1" key="1">
    <citation type="submission" date="2023-10" db="EMBL/GenBank/DDBJ databases">
        <title>Genome assembly of Pristionchus species.</title>
        <authorList>
            <person name="Yoshida K."/>
            <person name="Sommer R.J."/>
        </authorList>
    </citation>
    <scope>NUCLEOTIDE SEQUENCE</scope>
    <source>
        <strain evidence="1">RS5133</strain>
    </source>
</reference>
<dbReference type="Proteomes" id="UP001432322">
    <property type="component" value="Unassembled WGS sequence"/>
</dbReference>
<protein>
    <submittedName>
        <fullName evidence="1">Uncharacterized protein</fullName>
    </submittedName>
</protein>
<feature type="non-terminal residue" evidence="1">
    <location>
        <position position="1"/>
    </location>
</feature>